<dbReference type="InterPro" id="IPR029063">
    <property type="entry name" value="SAM-dependent_MTases_sf"/>
</dbReference>
<evidence type="ECO:0000256" key="2">
    <source>
        <dbReference type="ARBA" id="ARBA00022679"/>
    </source>
</evidence>
<organism evidence="4 5">
    <name type="scientific">Candidatus Acetatifactor stercoripullorum</name>
    <dbReference type="NCBI Taxonomy" id="2838414"/>
    <lineage>
        <taxon>Bacteria</taxon>
        <taxon>Bacillati</taxon>
        <taxon>Bacillota</taxon>
        <taxon>Clostridia</taxon>
        <taxon>Lachnospirales</taxon>
        <taxon>Lachnospiraceae</taxon>
        <taxon>Acetatifactor</taxon>
    </lineage>
</organism>
<dbReference type="EMBL" id="DXGH01000064">
    <property type="protein sequence ID" value="HIW82098.1"/>
    <property type="molecule type" value="Genomic_DNA"/>
</dbReference>
<keyword evidence="1 4" id="KW-0489">Methyltransferase</keyword>
<evidence type="ECO:0000259" key="3">
    <source>
        <dbReference type="Pfam" id="PF13649"/>
    </source>
</evidence>
<dbReference type="PANTHER" id="PTHR43861">
    <property type="entry name" value="TRANS-ACONITATE 2-METHYLTRANSFERASE-RELATED"/>
    <property type="match status" value="1"/>
</dbReference>
<evidence type="ECO:0000313" key="5">
    <source>
        <dbReference type="Proteomes" id="UP000824265"/>
    </source>
</evidence>
<dbReference type="Pfam" id="PF13649">
    <property type="entry name" value="Methyltransf_25"/>
    <property type="match status" value="1"/>
</dbReference>
<dbReference type="PANTHER" id="PTHR43861:SF1">
    <property type="entry name" value="TRANS-ACONITATE 2-METHYLTRANSFERASE"/>
    <property type="match status" value="1"/>
</dbReference>
<dbReference type="GO" id="GO:0032259">
    <property type="term" value="P:methylation"/>
    <property type="evidence" value="ECO:0007669"/>
    <property type="project" value="UniProtKB-KW"/>
</dbReference>
<accession>A0A9D1R5X2</accession>
<dbReference type="InterPro" id="IPR041698">
    <property type="entry name" value="Methyltransf_25"/>
</dbReference>
<keyword evidence="2" id="KW-0808">Transferase</keyword>
<proteinExistence type="predicted"/>
<dbReference type="Gene3D" id="2.20.25.110">
    <property type="entry name" value="S-adenosyl-L-methionine-dependent methyltransferases"/>
    <property type="match status" value="1"/>
</dbReference>
<feature type="domain" description="Methyltransferase" evidence="3">
    <location>
        <begin position="58"/>
        <end position="153"/>
    </location>
</feature>
<dbReference type="Proteomes" id="UP000824265">
    <property type="component" value="Unassembled WGS sequence"/>
</dbReference>
<comment type="caution">
    <text evidence="4">The sequence shown here is derived from an EMBL/GenBank/DDBJ whole genome shotgun (WGS) entry which is preliminary data.</text>
</comment>
<name>A0A9D1R5X2_9FIRM</name>
<dbReference type="SUPFAM" id="SSF53335">
    <property type="entry name" value="S-adenosyl-L-methionine-dependent methyltransferases"/>
    <property type="match status" value="1"/>
</dbReference>
<reference evidence="4" key="2">
    <citation type="submission" date="2021-04" db="EMBL/GenBank/DDBJ databases">
        <authorList>
            <person name="Gilroy R."/>
        </authorList>
    </citation>
    <scope>NUCLEOTIDE SEQUENCE</scope>
    <source>
        <strain evidence="4">CHK195-6426</strain>
    </source>
</reference>
<dbReference type="Gene3D" id="3.40.50.150">
    <property type="entry name" value="Vaccinia Virus protein VP39"/>
    <property type="match status" value="1"/>
</dbReference>
<dbReference type="CDD" id="cd02440">
    <property type="entry name" value="AdoMet_MTases"/>
    <property type="match status" value="1"/>
</dbReference>
<dbReference type="GO" id="GO:0008168">
    <property type="term" value="F:methyltransferase activity"/>
    <property type="evidence" value="ECO:0007669"/>
    <property type="project" value="UniProtKB-KW"/>
</dbReference>
<dbReference type="AlphaFoldDB" id="A0A9D1R5X2"/>
<gene>
    <name evidence="4" type="ORF">H9742_11400</name>
</gene>
<reference evidence="4" key="1">
    <citation type="journal article" date="2021" name="PeerJ">
        <title>Extensive microbial diversity within the chicken gut microbiome revealed by metagenomics and culture.</title>
        <authorList>
            <person name="Gilroy R."/>
            <person name="Ravi A."/>
            <person name="Getino M."/>
            <person name="Pursley I."/>
            <person name="Horton D.L."/>
            <person name="Alikhan N.F."/>
            <person name="Baker D."/>
            <person name="Gharbi K."/>
            <person name="Hall N."/>
            <person name="Watson M."/>
            <person name="Adriaenssens E.M."/>
            <person name="Foster-Nyarko E."/>
            <person name="Jarju S."/>
            <person name="Secka A."/>
            <person name="Antonio M."/>
            <person name="Oren A."/>
            <person name="Chaudhuri R.R."/>
            <person name="La Ragione R."/>
            <person name="Hildebrand F."/>
            <person name="Pallen M.J."/>
        </authorList>
    </citation>
    <scope>NUCLEOTIDE SEQUENCE</scope>
    <source>
        <strain evidence="4">CHK195-6426</strain>
    </source>
</reference>
<dbReference type="RefSeq" id="WP_318704428.1">
    <property type="nucleotide sequence ID" value="NZ_CALWMU010000006.1"/>
</dbReference>
<evidence type="ECO:0000313" key="4">
    <source>
        <dbReference type="EMBL" id="HIW82098.1"/>
    </source>
</evidence>
<evidence type="ECO:0000256" key="1">
    <source>
        <dbReference type="ARBA" id="ARBA00022603"/>
    </source>
</evidence>
<protein>
    <submittedName>
        <fullName evidence="4">Methyltransferase domain-containing protein</fullName>
    </submittedName>
</protein>
<sequence>MERNDGIYGDFAAVYDRFMDNTPYGEWCLVLTQLIEKYGVSKPERDSEELLEAERNLVVDLGCGTGTLTELLYEKGYDMIGVDSSQDMLNIALEKREMSGSEILYLQQDMRELELYSTVGTVISVCDSLNYILEEEELLAVFSLVNNYLYPGGIFIFDFNTAYKYREVIGDTVIAENREDCSFIWENFYDPEEEINEYDLTVFVREEEELFRKFTETHFQRGYTKEQIKALLEKAGMTLVEMFDGDTRGAVTDMSQRICVVARERGKEQ</sequence>